<dbReference type="GO" id="GO:0016705">
    <property type="term" value="F:oxidoreductase activity, acting on paired donors, with incorporation or reduction of molecular oxygen"/>
    <property type="evidence" value="ECO:0007669"/>
    <property type="project" value="InterPro"/>
</dbReference>
<dbReference type="Gene3D" id="1.10.630.10">
    <property type="entry name" value="Cytochrome P450"/>
    <property type="match status" value="1"/>
</dbReference>
<dbReference type="InterPro" id="IPR002401">
    <property type="entry name" value="Cyt_P450_E_grp-I"/>
</dbReference>
<evidence type="ECO:0000256" key="4">
    <source>
        <dbReference type="SAM" id="Phobius"/>
    </source>
</evidence>
<dbReference type="SUPFAM" id="SSF48264">
    <property type="entry name" value="Cytochrome P450"/>
    <property type="match status" value="1"/>
</dbReference>
<keyword evidence="4" id="KW-0812">Transmembrane</keyword>
<dbReference type="GO" id="GO:0020037">
    <property type="term" value="F:heme binding"/>
    <property type="evidence" value="ECO:0007669"/>
    <property type="project" value="InterPro"/>
</dbReference>
<evidence type="ECO:0000256" key="1">
    <source>
        <dbReference type="ARBA" id="ARBA00010617"/>
    </source>
</evidence>
<dbReference type="PROSITE" id="PS00086">
    <property type="entry name" value="CYTOCHROME_P450"/>
    <property type="match status" value="1"/>
</dbReference>
<dbReference type="PANTHER" id="PTHR24291:SF185">
    <property type="entry name" value="PREMNASPIRODIENE OXYGENASE-LIKE"/>
    <property type="match status" value="1"/>
</dbReference>
<keyword evidence="2 3" id="KW-0349">Heme</keyword>
<dbReference type="PANTHER" id="PTHR24291">
    <property type="entry name" value="CYTOCHROME P450 FAMILY 4"/>
    <property type="match status" value="1"/>
</dbReference>
<keyword evidence="3" id="KW-0560">Oxidoreductase</keyword>
<dbReference type="InterPro" id="IPR050196">
    <property type="entry name" value="Cytochrome_P450_Monoox"/>
</dbReference>
<proteinExistence type="inferred from homology"/>
<gene>
    <name evidence="5" type="ORF">O6P43_029746</name>
</gene>
<keyword evidence="4" id="KW-1133">Transmembrane helix</keyword>
<dbReference type="InterPro" id="IPR036396">
    <property type="entry name" value="Cyt_P450_sf"/>
</dbReference>
<accession>A0AAD7PC31</accession>
<dbReference type="InterPro" id="IPR001128">
    <property type="entry name" value="Cyt_P450"/>
</dbReference>
<comment type="caution">
    <text evidence="5">The sequence shown here is derived from an EMBL/GenBank/DDBJ whole genome shotgun (WGS) entry which is preliminary data.</text>
</comment>
<sequence length="558" mass="63018">MKPCEIHQRTLLGAILQSRSEAFDSGENSHLLRDLATREYNAFLWFALISITVLLLGEVVRLLRVWVKAKKIPGPPCPSFYGHCKLISRENFTDLLAESHEKYGSLVKLWLGPTQLLVSITDPMLIKEMLLKAADKLPLSGRAFHLAFGQSSLFASSFDKVQKKRKLLGQELDGMLLERADLIPEKVIASFMDRIQKIMAKGNIDCKFVSQHMAFTIMGATFFGDDFLAWSKAAVYEELLMMISKDACFWASYNVTPFWKQGFWRYQRLCSKLKCLTQDIFQQCQKNCNIFHHRDQIVQNETLNIQIETASGAKSCSDAVFQDFSKLGDHHNATEEPCGNIMRMMLHGCQTTTGLIDNMLSRLAMHPEIQDKIYSEIVMVGKESLEHDQQDVYKMLLLLATVYESARLLPAGRFLQRCSLKHDLSLHTGVTIPAGAVLVVPVHLVQMDDSSWGPDASKFNPYRFLSNARKGSDVVLDTSSTGSLEELKARRFSSFVFSDPNDNAAFLLFGSGTRACVGQRFVIQQVATLFASLLKKYERRPRASDIAMSSNFKLDYVQ</sequence>
<feature type="binding site" description="axial binding residue" evidence="2">
    <location>
        <position position="516"/>
    </location>
    <ligand>
        <name>heme</name>
        <dbReference type="ChEBI" id="CHEBI:30413"/>
    </ligand>
    <ligandPart>
        <name>Fe</name>
        <dbReference type="ChEBI" id="CHEBI:18248"/>
    </ligandPart>
</feature>
<dbReference type="KEGG" id="qsa:O6P43_029746"/>
<dbReference type="GO" id="GO:0005506">
    <property type="term" value="F:iron ion binding"/>
    <property type="evidence" value="ECO:0007669"/>
    <property type="project" value="InterPro"/>
</dbReference>
<keyword evidence="2 3" id="KW-0408">Iron</keyword>
<dbReference type="PRINTS" id="PR00463">
    <property type="entry name" value="EP450I"/>
</dbReference>
<reference evidence="5" key="1">
    <citation type="journal article" date="2023" name="Science">
        <title>Elucidation of the pathway for biosynthesis of saponin adjuvants from the soapbark tree.</title>
        <authorList>
            <person name="Reed J."/>
            <person name="Orme A."/>
            <person name="El-Demerdash A."/>
            <person name="Owen C."/>
            <person name="Martin L.B.B."/>
            <person name="Misra R.C."/>
            <person name="Kikuchi S."/>
            <person name="Rejzek M."/>
            <person name="Martin A.C."/>
            <person name="Harkess A."/>
            <person name="Leebens-Mack J."/>
            <person name="Louveau T."/>
            <person name="Stephenson M.J."/>
            <person name="Osbourn A."/>
        </authorList>
    </citation>
    <scope>NUCLEOTIDE SEQUENCE</scope>
    <source>
        <strain evidence="5">S10</strain>
    </source>
</reference>
<organism evidence="5 6">
    <name type="scientific">Quillaja saponaria</name>
    <name type="common">Soap bark tree</name>
    <dbReference type="NCBI Taxonomy" id="32244"/>
    <lineage>
        <taxon>Eukaryota</taxon>
        <taxon>Viridiplantae</taxon>
        <taxon>Streptophyta</taxon>
        <taxon>Embryophyta</taxon>
        <taxon>Tracheophyta</taxon>
        <taxon>Spermatophyta</taxon>
        <taxon>Magnoliopsida</taxon>
        <taxon>eudicotyledons</taxon>
        <taxon>Gunneridae</taxon>
        <taxon>Pentapetalae</taxon>
        <taxon>rosids</taxon>
        <taxon>fabids</taxon>
        <taxon>Fabales</taxon>
        <taxon>Quillajaceae</taxon>
        <taxon>Quillaja</taxon>
    </lineage>
</organism>
<dbReference type="CDD" id="cd00302">
    <property type="entry name" value="cytochrome_P450"/>
    <property type="match status" value="1"/>
</dbReference>
<keyword evidence="2 3" id="KW-0479">Metal-binding</keyword>
<name>A0AAD7PC31_QUISA</name>
<dbReference type="AlphaFoldDB" id="A0AAD7PC31"/>
<evidence type="ECO:0000256" key="2">
    <source>
        <dbReference type="PIRSR" id="PIRSR602401-1"/>
    </source>
</evidence>
<dbReference type="Pfam" id="PF00067">
    <property type="entry name" value="p450"/>
    <property type="match status" value="1"/>
</dbReference>
<keyword evidence="4" id="KW-0472">Membrane</keyword>
<keyword evidence="6" id="KW-1185">Reference proteome</keyword>
<evidence type="ECO:0000313" key="6">
    <source>
        <dbReference type="Proteomes" id="UP001163823"/>
    </source>
</evidence>
<keyword evidence="3" id="KW-0503">Monooxygenase</keyword>
<protein>
    <submittedName>
        <fullName evidence="5">Cytochrome P450</fullName>
    </submittedName>
</protein>
<dbReference type="EMBL" id="JARAOO010000012">
    <property type="protein sequence ID" value="KAJ7949409.1"/>
    <property type="molecule type" value="Genomic_DNA"/>
</dbReference>
<dbReference type="Proteomes" id="UP001163823">
    <property type="component" value="Chromosome 12"/>
</dbReference>
<feature type="transmembrane region" description="Helical" evidence="4">
    <location>
        <begin position="42"/>
        <end position="63"/>
    </location>
</feature>
<comment type="similarity">
    <text evidence="1 3">Belongs to the cytochrome P450 family.</text>
</comment>
<evidence type="ECO:0000313" key="5">
    <source>
        <dbReference type="EMBL" id="KAJ7949409.1"/>
    </source>
</evidence>
<dbReference type="InterPro" id="IPR017972">
    <property type="entry name" value="Cyt_P450_CS"/>
</dbReference>
<dbReference type="GO" id="GO:0004497">
    <property type="term" value="F:monooxygenase activity"/>
    <property type="evidence" value="ECO:0007669"/>
    <property type="project" value="UniProtKB-KW"/>
</dbReference>
<comment type="cofactor">
    <cofactor evidence="2">
        <name>heme</name>
        <dbReference type="ChEBI" id="CHEBI:30413"/>
    </cofactor>
</comment>
<evidence type="ECO:0000256" key="3">
    <source>
        <dbReference type="RuleBase" id="RU000461"/>
    </source>
</evidence>